<evidence type="ECO:0000313" key="2">
    <source>
        <dbReference type="Proteomes" id="UP000286954"/>
    </source>
</evidence>
<dbReference type="Proteomes" id="UP000286954">
    <property type="component" value="Chromosome"/>
</dbReference>
<evidence type="ECO:0000313" key="1">
    <source>
        <dbReference type="EMBL" id="AZU03254.1"/>
    </source>
</evidence>
<reference evidence="1 2" key="1">
    <citation type="submission" date="2016-12" db="EMBL/GenBank/DDBJ databases">
        <title>The genome of dimorphic prosthecate Glycocaulis alkaliphilus 6b-8t, isolated from crude oil dictates its adaptability in petroleum environments.</title>
        <authorList>
            <person name="Wu X.-L."/>
            <person name="Geng S."/>
        </authorList>
    </citation>
    <scope>NUCLEOTIDE SEQUENCE [LARGE SCALE GENOMIC DNA]</scope>
    <source>
        <strain evidence="1 2">6B-8</strain>
    </source>
</reference>
<gene>
    <name evidence="1" type="ORF">X907_0710</name>
</gene>
<dbReference type="KEGG" id="gak:X907_0710"/>
<name>A0A3T0E7K5_9PROT</name>
<keyword evidence="2" id="KW-1185">Reference proteome</keyword>
<organism evidence="1 2">
    <name type="scientific">Glycocaulis alkaliphilus</name>
    <dbReference type="NCBI Taxonomy" id="1434191"/>
    <lineage>
        <taxon>Bacteria</taxon>
        <taxon>Pseudomonadati</taxon>
        <taxon>Pseudomonadota</taxon>
        <taxon>Alphaproteobacteria</taxon>
        <taxon>Maricaulales</taxon>
        <taxon>Maricaulaceae</taxon>
        <taxon>Glycocaulis</taxon>
    </lineage>
</organism>
<dbReference type="RefSeq" id="WP_127565659.1">
    <property type="nucleotide sequence ID" value="NZ_BMFB01000002.1"/>
</dbReference>
<dbReference type="OrthoDB" id="7629938at2"/>
<dbReference type="EMBL" id="CP018911">
    <property type="protein sequence ID" value="AZU03254.1"/>
    <property type="molecule type" value="Genomic_DNA"/>
</dbReference>
<accession>A0A3T0E7K5</accession>
<sequence>MSEPKIFACDPAPGCRYAAVLGRTTFEASMRNGQKLIDRLAGGKYSALVIDYRAAEPSLTPEQYTDFFRFILPEVSKLDSVAYIYSPGTLMRAAHATRQLTSMGVKARAFSNWNEAAVFIGIEADDPFLQAAP</sequence>
<protein>
    <submittedName>
        <fullName evidence="1">Uncharacterized protein</fullName>
    </submittedName>
</protein>
<proteinExistence type="predicted"/>
<dbReference type="AlphaFoldDB" id="A0A3T0E7K5"/>